<gene>
    <name evidence="2" type="ORF">FAM09_03685</name>
</gene>
<dbReference type="RefSeq" id="WP_136575716.1">
    <property type="nucleotide sequence ID" value="NZ_STFF01000001.1"/>
</dbReference>
<proteinExistence type="predicted"/>
<feature type="coiled-coil region" evidence="1">
    <location>
        <begin position="110"/>
        <end position="172"/>
    </location>
</feature>
<dbReference type="OrthoDB" id="883575at2"/>
<reference evidence="2 3" key="1">
    <citation type="submission" date="2019-04" db="EMBL/GenBank/DDBJ databases">
        <title>Niastella caeni sp. nov., isolated from activated sludge.</title>
        <authorList>
            <person name="Sheng M."/>
        </authorList>
    </citation>
    <scope>NUCLEOTIDE SEQUENCE [LARGE SCALE GENOMIC DNA]</scope>
    <source>
        <strain evidence="2 3">HX-2-15</strain>
    </source>
</reference>
<accession>A0A4V4H1Q0</accession>
<dbReference type="InterPro" id="IPR036388">
    <property type="entry name" value="WH-like_DNA-bd_sf"/>
</dbReference>
<keyword evidence="1" id="KW-0175">Coiled coil</keyword>
<comment type="caution">
    <text evidence="2">The sequence shown here is derived from an EMBL/GenBank/DDBJ whole genome shotgun (WGS) entry which is preliminary data.</text>
</comment>
<evidence type="ECO:0000313" key="2">
    <source>
        <dbReference type="EMBL" id="THU41226.1"/>
    </source>
</evidence>
<protein>
    <submittedName>
        <fullName evidence="2">Transposase</fullName>
    </submittedName>
</protein>
<sequence length="188" mass="21355">MVENDKEQQLIGRYSATGFYDKRFISQVLEEIHKGMPHQLACKQYNVKPRTLSRWMELNELGLTSNGLNKPATIQFKRSVVRAVESGSLSIKEAQRTYGIGCSQTIKNWIEQLKQENDDLAIVYDSEMKKKKASRNSSTDDNQDVKALQRALEEAQLKIAALNTLIDVAEDQLKINIRKKPGAKQSND</sequence>
<dbReference type="AlphaFoldDB" id="A0A4V4H1Q0"/>
<keyword evidence="3" id="KW-1185">Reference proteome</keyword>
<dbReference type="Proteomes" id="UP000306918">
    <property type="component" value="Unassembled WGS sequence"/>
</dbReference>
<dbReference type="InterPro" id="IPR009057">
    <property type="entry name" value="Homeodomain-like_sf"/>
</dbReference>
<evidence type="ECO:0000256" key="1">
    <source>
        <dbReference type="SAM" id="Coils"/>
    </source>
</evidence>
<dbReference type="EMBL" id="STFF01000001">
    <property type="protein sequence ID" value="THU41226.1"/>
    <property type="molecule type" value="Genomic_DNA"/>
</dbReference>
<organism evidence="2 3">
    <name type="scientific">Niastella caeni</name>
    <dbReference type="NCBI Taxonomy" id="2569763"/>
    <lineage>
        <taxon>Bacteria</taxon>
        <taxon>Pseudomonadati</taxon>
        <taxon>Bacteroidota</taxon>
        <taxon>Chitinophagia</taxon>
        <taxon>Chitinophagales</taxon>
        <taxon>Chitinophagaceae</taxon>
        <taxon>Niastella</taxon>
    </lineage>
</organism>
<dbReference type="Gene3D" id="1.10.10.10">
    <property type="entry name" value="Winged helix-like DNA-binding domain superfamily/Winged helix DNA-binding domain"/>
    <property type="match status" value="1"/>
</dbReference>
<evidence type="ECO:0000313" key="3">
    <source>
        <dbReference type="Proteomes" id="UP000306918"/>
    </source>
</evidence>
<dbReference type="SUPFAM" id="SSF46689">
    <property type="entry name" value="Homeodomain-like"/>
    <property type="match status" value="1"/>
</dbReference>
<name>A0A4V4H1Q0_9BACT</name>